<reference evidence="5 6" key="1">
    <citation type="submission" date="2018-08" db="EMBL/GenBank/DDBJ databases">
        <title>Genomic investigation of the strawberry pathogen Phytophthora fragariae indicates pathogenicity is determined by transcriptional variation in three key races.</title>
        <authorList>
            <person name="Adams T.M."/>
            <person name="Armitage A.D."/>
            <person name="Sobczyk M.K."/>
            <person name="Bates H.J."/>
            <person name="Dunwell J.M."/>
            <person name="Nellist C.F."/>
            <person name="Harrison R.J."/>
        </authorList>
    </citation>
    <scope>NUCLEOTIDE SEQUENCE [LARGE SCALE GENOMIC DNA]</scope>
    <source>
        <strain evidence="3 7">BC-23</strain>
        <strain evidence="4 5">NOV-27</strain>
        <strain evidence="1 6">NOV-71</strain>
        <strain evidence="2 8">ONT-3</strain>
    </source>
</reference>
<evidence type="ECO:0000313" key="8">
    <source>
        <dbReference type="Proteomes" id="UP000488956"/>
    </source>
</evidence>
<name>A0A6A3Q053_9STRA</name>
<keyword evidence="5" id="KW-1185">Reference proteome</keyword>
<organism evidence="1 6">
    <name type="scientific">Phytophthora fragariae</name>
    <dbReference type="NCBI Taxonomy" id="53985"/>
    <lineage>
        <taxon>Eukaryota</taxon>
        <taxon>Sar</taxon>
        <taxon>Stramenopiles</taxon>
        <taxon>Oomycota</taxon>
        <taxon>Peronosporomycetes</taxon>
        <taxon>Peronosporales</taxon>
        <taxon>Peronosporaceae</taxon>
        <taxon>Phytophthora</taxon>
    </lineage>
</organism>
<evidence type="ECO:0000313" key="1">
    <source>
        <dbReference type="EMBL" id="KAE9066134.1"/>
    </source>
</evidence>
<proteinExistence type="predicted"/>
<comment type="caution">
    <text evidence="1">The sequence shown here is derived from an EMBL/GenBank/DDBJ whole genome shotgun (WGS) entry which is preliminary data.</text>
</comment>
<protein>
    <submittedName>
        <fullName evidence="1">Uncharacterized protein</fullName>
    </submittedName>
</protein>
<gene>
    <name evidence="3" type="ORF">PF004_g32578</name>
    <name evidence="4" type="ORF">PF005_g29674</name>
    <name evidence="1" type="ORF">PF007_g28595</name>
    <name evidence="2" type="ORF">PF010_g10660</name>
</gene>
<dbReference type="Proteomes" id="UP000433483">
    <property type="component" value="Unassembled WGS sequence"/>
</dbReference>
<dbReference type="EMBL" id="QXFZ01004010">
    <property type="protein sequence ID" value="KAE9066134.1"/>
    <property type="molecule type" value="Genomic_DNA"/>
</dbReference>
<dbReference type="Proteomes" id="UP000488956">
    <property type="component" value="Unassembled WGS sequence"/>
</dbReference>
<dbReference type="EMBL" id="QXGB01004699">
    <property type="protein sequence ID" value="KAE9165290.1"/>
    <property type="molecule type" value="Genomic_DNA"/>
</dbReference>
<evidence type="ECO:0000313" key="5">
    <source>
        <dbReference type="Proteomes" id="UP000433483"/>
    </source>
</evidence>
<accession>A0A6A3Q053</accession>
<dbReference type="Proteomes" id="UP000441208">
    <property type="component" value="Unassembled WGS sequence"/>
</dbReference>
<dbReference type="EMBL" id="QXFX01000545">
    <property type="protein sequence ID" value="KAE9111840.1"/>
    <property type="molecule type" value="Genomic_DNA"/>
</dbReference>
<evidence type="ECO:0000313" key="7">
    <source>
        <dbReference type="Proteomes" id="UP000476176"/>
    </source>
</evidence>
<dbReference type="Proteomes" id="UP000476176">
    <property type="component" value="Unassembled WGS sequence"/>
</dbReference>
<evidence type="ECO:0000313" key="4">
    <source>
        <dbReference type="EMBL" id="KAE9165290.1"/>
    </source>
</evidence>
<evidence type="ECO:0000313" key="3">
    <source>
        <dbReference type="EMBL" id="KAE9156477.1"/>
    </source>
</evidence>
<evidence type="ECO:0000313" key="2">
    <source>
        <dbReference type="EMBL" id="KAE9111840.1"/>
    </source>
</evidence>
<dbReference type="AlphaFoldDB" id="A0A6A3Q053"/>
<evidence type="ECO:0000313" key="6">
    <source>
        <dbReference type="Proteomes" id="UP000441208"/>
    </source>
</evidence>
<sequence length="48" mass="5046">MMAAGGAVSLMHPLDATTGTRFQSWGFPMTHCGCPHPTANDFDCSDCA</sequence>
<dbReference type="EMBL" id="QXGC01010762">
    <property type="protein sequence ID" value="KAE9156477.1"/>
    <property type="molecule type" value="Genomic_DNA"/>
</dbReference>